<dbReference type="Proteomes" id="UP000552587">
    <property type="component" value="Unassembled WGS sequence"/>
</dbReference>
<accession>A0A7W3U2F4</accession>
<dbReference type="EMBL" id="JACHTE010000003">
    <property type="protein sequence ID" value="MBB1087711.1"/>
    <property type="molecule type" value="Genomic_DNA"/>
</dbReference>
<organism evidence="1 2">
    <name type="scientific">Marilutibacter penaei</name>
    <dbReference type="NCBI Taxonomy" id="2759900"/>
    <lineage>
        <taxon>Bacteria</taxon>
        <taxon>Pseudomonadati</taxon>
        <taxon>Pseudomonadota</taxon>
        <taxon>Gammaproteobacteria</taxon>
        <taxon>Lysobacterales</taxon>
        <taxon>Lysobacteraceae</taxon>
        <taxon>Marilutibacter</taxon>
    </lineage>
</organism>
<sequence length="196" mass="21551">MSQLPKSEEAWLRELNDQYADALAFGSPEEQQRLISQGFPMPEEWIAAKSMSTMELEALANTGNSKAKMFYVDRVSDEIGSIRQSGQGLDTSSSEDMALLSRVAAANTMVLQLMKSTRSPFAAYLDGRINTAMTQYGPPESMASAILLAGDLGDVRASDLRARYFHAHPDMNAAEITQSYEGRKRLVLRQGQPPSP</sequence>
<protein>
    <submittedName>
        <fullName evidence="1">Uncharacterized protein</fullName>
    </submittedName>
</protein>
<proteinExistence type="predicted"/>
<evidence type="ECO:0000313" key="2">
    <source>
        <dbReference type="Proteomes" id="UP000552587"/>
    </source>
</evidence>
<dbReference type="RefSeq" id="WP_182668507.1">
    <property type="nucleotide sequence ID" value="NZ_JACHTE010000003.1"/>
</dbReference>
<gene>
    <name evidence="1" type="ORF">H4F99_04330</name>
</gene>
<reference evidence="1 2" key="1">
    <citation type="submission" date="2020-07" db="EMBL/GenBank/DDBJ databases">
        <authorList>
            <person name="Xu S."/>
            <person name="Li A."/>
        </authorList>
    </citation>
    <scope>NUCLEOTIDE SEQUENCE [LARGE SCALE GENOMIC DNA]</scope>
    <source>
        <strain evidence="1 2">SG-8</strain>
    </source>
</reference>
<evidence type="ECO:0000313" key="1">
    <source>
        <dbReference type="EMBL" id="MBB1087711.1"/>
    </source>
</evidence>
<keyword evidence="2" id="KW-1185">Reference proteome</keyword>
<dbReference type="AlphaFoldDB" id="A0A7W3U2F4"/>
<comment type="caution">
    <text evidence="1">The sequence shown here is derived from an EMBL/GenBank/DDBJ whole genome shotgun (WGS) entry which is preliminary data.</text>
</comment>
<name>A0A7W3U2F4_9GAMM</name>